<comment type="pathway">
    <text evidence="3">Protein modification; protein glycosylation.</text>
</comment>
<gene>
    <name evidence="10" type="ORF">OS493_036608</name>
</gene>
<sequence>MEEGQRELHFTYLDTVGRPVVVASKSNLVVTAHTGLRATLLLQQGVYCYKSHCLLSVHSTCFHACYHLHEAGLCYQQG</sequence>
<comment type="function">
    <text evidence="1">Subunit of the oligosaccharyl transferase (OST) complex that catalyzes the initial transfer of a defined glycan (Glc(3)Man(9)GlcNAc(2) in eukaryotes) from the lipid carrier dolichol-pyrophosphate to an asparagine residue within an Asn-X-Ser/Thr consensus motif in nascent polypeptide chains, the first step in protein N-glycosylation. N-glycosylation occurs cotranslationally and the complex associates with the Sec61 complex at the channel-forming translocon complex that mediates protein translocation across the endoplasmic reticulum (ER). All subunits are required for a maximal enzyme activity.</text>
</comment>
<reference evidence="10" key="1">
    <citation type="submission" date="2023-01" db="EMBL/GenBank/DDBJ databases">
        <title>Genome assembly of the deep-sea coral Lophelia pertusa.</title>
        <authorList>
            <person name="Herrera S."/>
            <person name="Cordes E."/>
        </authorList>
    </citation>
    <scope>NUCLEOTIDE SEQUENCE</scope>
    <source>
        <strain evidence="10">USNM1676648</strain>
        <tissue evidence="10">Polyp</tissue>
    </source>
</reference>
<evidence type="ECO:0000256" key="5">
    <source>
        <dbReference type="ARBA" id="ARBA00022692"/>
    </source>
</evidence>
<comment type="subcellular location">
    <subcellularLocation>
        <location evidence="2">Endoplasmic reticulum membrane</location>
        <topology evidence="2">Single-pass type I membrane protein</topology>
    </subcellularLocation>
</comment>
<dbReference type="InterPro" id="IPR007676">
    <property type="entry name" value="Ribophorin_I"/>
</dbReference>
<dbReference type="EMBL" id="MU825935">
    <property type="protein sequence ID" value="KAJ7382175.1"/>
    <property type="molecule type" value="Genomic_DNA"/>
</dbReference>
<dbReference type="AlphaFoldDB" id="A0A9W9ZIR3"/>
<dbReference type="Pfam" id="PF04597">
    <property type="entry name" value="Ribophorin_I"/>
    <property type="match status" value="1"/>
</dbReference>
<keyword evidence="6" id="KW-0732">Signal</keyword>
<evidence type="ECO:0000313" key="11">
    <source>
        <dbReference type="Proteomes" id="UP001163046"/>
    </source>
</evidence>
<comment type="similarity">
    <text evidence="4">Belongs to the OST1 family.</text>
</comment>
<evidence type="ECO:0000256" key="7">
    <source>
        <dbReference type="ARBA" id="ARBA00022824"/>
    </source>
</evidence>
<evidence type="ECO:0000256" key="2">
    <source>
        <dbReference type="ARBA" id="ARBA00004115"/>
    </source>
</evidence>
<organism evidence="10 11">
    <name type="scientific">Desmophyllum pertusum</name>
    <dbReference type="NCBI Taxonomy" id="174260"/>
    <lineage>
        <taxon>Eukaryota</taxon>
        <taxon>Metazoa</taxon>
        <taxon>Cnidaria</taxon>
        <taxon>Anthozoa</taxon>
        <taxon>Hexacorallia</taxon>
        <taxon>Scleractinia</taxon>
        <taxon>Caryophylliina</taxon>
        <taxon>Caryophylliidae</taxon>
        <taxon>Desmophyllum</taxon>
    </lineage>
</organism>
<keyword evidence="9" id="KW-0472">Membrane</keyword>
<keyword evidence="7" id="KW-0256">Endoplasmic reticulum</keyword>
<protein>
    <submittedName>
        <fullName evidence="10">Uncharacterized protein</fullName>
    </submittedName>
</protein>
<dbReference type="GO" id="GO:0005789">
    <property type="term" value="C:endoplasmic reticulum membrane"/>
    <property type="evidence" value="ECO:0007669"/>
    <property type="project" value="UniProtKB-SubCell"/>
</dbReference>
<keyword evidence="5" id="KW-0812">Transmembrane</keyword>
<evidence type="ECO:0000256" key="8">
    <source>
        <dbReference type="ARBA" id="ARBA00022989"/>
    </source>
</evidence>
<keyword evidence="11" id="KW-1185">Reference proteome</keyword>
<evidence type="ECO:0000256" key="1">
    <source>
        <dbReference type="ARBA" id="ARBA00002791"/>
    </source>
</evidence>
<comment type="caution">
    <text evidence="10">The sequence shown here is derived from an EMBL/GenBank/DDBJ whole genome shotgun (WGS) entry which is preliminary data.</text>
</comment>
<evidence type="ECO:0000313" key="10">
    <source>
        <dbReference type="EMBL" id="KAJ7382175.1"/>
    </source>
</evidence>
<evidence type="ECO:0000256" key="4">
    <source>
        <dbReference type="ARBA" id="ARBA00008905"/>
    </source>
</evidence>
<evidence type="ECO:0000256" key="9">
    <source>
        <dbReference type="ARBA" id="ARBA00023136"/>
    </source>
</evidence>
<proteinExistence type="inferred from homology"/>
<keyword evidence="8" id="KW-1133">Transmembrane helix</keyword>
<evidence type="ECO:0000256" key="6">
    <source>
        <dbReference type="ARBA" id="ARBA00022729"/>
    </source>
</evidence>
<evidence type="ECO:0000256" key="3">
    <source>
        <dbReference type="ARBA" id="ARBA00004922"/>
    </source>
</evidence>
<name>A0A9W9ZIR3_9CNID</name>
<accession>A0A9W9ZIR3</accession>
<dbReference type="Proteomes" id="UP001163046">
    <property type="component" value="Unassembled WGS sequence"/>
</dbReference>